<evidence type="ECO:0000313" key="15">
    <source>
        <dbReference type="Proteomes" id="UP000050454"/>
    </source>
</evidence>
<keyword evidence="12" id="KW-1003">Cell membrane</keyword>
<dbReference type="GO" id="GO:0016887">
    <property type="term" value="F:ATP hydrolysis activity"/>
    <property type="evidence" value="ECO:0007669"/>
    <property type="project" value="InterPro"/>
</dbReference>
<dbReference type="InterPro" id="IPR023214">
    <property type="entry name" value="HAD_sf"/>
</dbReference>
<dbReference type="InterPro" id="IPR018303">
    <property type="entry name" value="ATPase_P-typ_P_site"/>
</dbReference>
<dbReference type="InterPro" id="IPR017969">
    <property type="entry name" value="Heavy-metal-associated_CS"/>
</dbReference>
<keyword evidence="9 12" id="KW-0472">Membrane</keyword>
<evidence type="ECO:0000256" key="10">
    <source>
        <dbReference type="ARBA" id="ARBA00038904"/>
    </source>
</evidence>
<dbReference type="AlphaFoldDB" id="A0A0N8HA60"/>
<comment type="similarity">
    <text evidence="2 12">Belongs to the cation transport ATPase (P-type) (TC 3.A.3) family. Type IB subfamily.</text>
</comment>
<dbReference type="Pfam" id="PF00403">
    <property type="entry name" value="HMA"/>
    <property type="match status" value="1"/>
</dbReference>
<evidence type="ECO:0000256" key="1">
    <source>
        <dbReference type="ARBA" id="ARBA00004127"/>
    </source>
</evidence>
<dbReference type="Gene3D" id="3.40.1110.10">
    <property type="entry name" value="Calcium-transporting ATPase, cytoplasmic domain N"/>
    <property type="match status" value="1"/>
</dbReference>
<comment type="caution">
    <text evidence="14">The sequence shown here is derived from an EMBL/GenBank/DDBJ whole genome shotgun (WGS) entry which is preliminary data.</text>
</comment>
<dbReference type="STRING" id="1605367.AFM12_01170"/>
<dbReference type="InterPro" id="IPR001757">
    <property type="entry name" value="P_typ_ATPase"/>
</dbReference>
<evidence type="ECO:0000256" key="8">
    <source>
        <dbReference type="ARBA" id="ARBA00022989"/>
    </source>
</evidence>
<dbReference type="Proteomes" id="UP000050454">
    <property type="component" value="Unassembled WGS sequence"/>
</dbReference>
<keyword evidence="15" id="KW-1185">Reference proteome</keyword>
<keyword evidence="6 12" id="KW-0067">ATP-binding</keyword>
<feature type="transmembrane region" description="Helical" evidence="12">
    <location>
        <begin position="94"/>
        <end position="114"/>
    </location>
</feature>
<dbReference type="PROSITE" id="PS01047">
    <property type="entry name" value="HMA_1"/>
    <property type="match status" value="1"/>
</dbReference>
<evidence type="ECO:0000256" key="11">
    <source>
        <dbReference type="ARBA" id="ARBA00047424"/>
    </source>
</evidence>
<dbReference type="InterPro" id="IPR036163">
    <property type="entry name" value="HMA_dom_sf"/>
</dbReference>
<dbReference type="SUPFAM" id="SSF56784">
    <property type="entry name" value="HAD-like"/>
    <property type="match status" value="1"/>
</dbReference>
<dbReference type="SUPFAM" id="SSF81665">
    <property type="entry name" value="Calcium ATPase, transmembrane domain M"/>
    <property type="match status" value="1"/>
</dbReference>
<keyword evidence="8 12" id="KW-1133">Transmembrane helix</keyword>
<dbReference type="Gene3D" id="3.30.70.100">
    <property type="match status" value="1"/>
</dbReference>
<feature type="transmembrane region" description="Helical" evidence="12">
    <location>
        <begin position="184"/>
        <end position="203"/>
    </location>
</feature>
<dbReference type="PRINTS" id="PR00943">
    <property type="entry name" value="CUATPASE"/>
</dbReference>
<dbReference type="Pfam" id="PF00122">
    <property type="entry name" value="E1-E2_ATPase"/>
    <property type="match status" value="1"/>
</dbReference>
<evidence type="ECO:0000256" key="5">
    <source>
        <dbReference type="ARBA" id="ARBA00022741"/>
    </source>
</evidence>
<dbReference type="PRINTS" id="PR00119">
    <property type="entry name" value="CATATPASE"/>
</dbReference>
<feature type="transmembrane region" description="Helical" evidence="12">
    <location>
        <begin position="676"/>
        <end position="695"/>
    </location>
</feature>
<dbReference type="InterPro" id="IPR008250">
    <property type="entry name" value="ATPase_P-typ_transduc_dom_A_sf"/>
</dbReference>
<evidence type="ECO:0000256" key="7">
    <source>
        <dbReference type="ARBA" id="ARBA00022967"/>
    </source>
</evidence>
<dbReference type="Gene3D" id="3.40.50.1000">
    <property type="entry name" value="HAD superfamily/HAD-like"/>
    <property type="match status" value="1"/>
</dbReference>
<evidence type="ECO:0000313" key="14">
    <source>
        <dbReference type="EMBL" id="KPM49268.1"/>
    </source>
</evidence>
<dbReference type="RefSeq" id="WP_055143339.1">
    <property type="nucleotide sequence ID" value="NZ_JXSZ01000005.1"/>
</dbReference>
<dbReference type="InterPro" id="IPR036412">
    <property type="entry name" value="HAD-like_sf"/>
</dbReference>
<gene>
    <name evidence="14" type="ORF">AFM12_01170</name>
</gene>
<feature type="transmembrane region" description="Helical" evidence="12">
    <location>
        <begin position="365"/>
        <end position="388"/>
    </location>
</feature>
<dbReference type="PATRIC" id="fig|1605367.3.peg.1569"/>
<protein>
    <recommendedName>
        <fullName evidence="10">P-type Cu(2+) transporter</fullName>
        <ecNumber evidence="10">7.2.2.9</ecNumber>
    </recommendedName>
</protein>
<dbReference type="CDD" id="cd02094">
    <property type="entry name" value="P-type_ATPase_Cu-like"/>
    <property type="match status" value="1"/>
</dbReference>
<dbReference type="InterPro" id="IPR023298">
    <property type="entry name" value="ATPase_P-typ_TM_dom_sf"/>
</dbReference>
<comment type="catalytic activity">
    <reaction evidence="11">
        <text>Cu(2+)(in) + ATP + H2O = Cu(2+)(out) + ADP + phosphate + H(+)</text>
        <dbReference type="Rhea" id="RHEA:10376"/>
        <dbReference type="ChEBI" id="CHEBI:15377"/>
        <dbReference type="ChEBI" id="CHEBI:15378"/>
        <dbReference type="ChEBI" id="CHEBI:29036"/>
        <dbReference type="ChEBI" id="CHEBI:30616"/>
        <dbReference type="ChEBI" id="CHEBI:43474"/>
        <dbReference type="ChEBI" id="CHEBI:456216"/>
        <dbReference type="EC" id="7.2.2.9"/>
    </reaction>
</comment>
<dbReference type="PANTHER" id="PTHR43520:SF8">
    <property type="entry name" value="P-TYPE CU(+) TRANSPORTER"/>
    <property type="match status" value="1"/>
</dbReference>
<dbReference type="InterPro" id="IPR059000">
    <property type="entry name" value="ATPase_P-type_domA"/>
</dbReference>
<dbReference type="NCBIfam" id="TIGR01525">
    <property type="entry name" value="ATPase-IB_hvy"/>
    <property type="match status" value="1"/>
</dbReference>
<dbReference type="InterPro" id="IPR023299">
    <property type="entry name" value="ATPase_P-typ_cyto_dom_N"/>
</dbReference>
<dbReference type="CDD" id="cd00371">
    <property type="entry name" value="HMA"/>
    <property type="match status" value="1"/>
</dbReference>
<dbReference type="PROSITE" id="PS00154">
    <property type="entry name" value="ATPASE_E1_E2"/>
    <property type="match status" value="1"/>
</dbReference>
<feature type="transmembrane region" description="Helical" evidence="12">
    <location>
        <begin position="153"/>
        <end position="172"/>
    </location>
</feature>
<dbReference type="FunFam" id="3.30.70.100:FF:000005">
    <property type="entry name" value="Copper-exporting P-type ATPase A"/>
    <property type="match status" value="1"/>
</dbReference>
<proteinExistence type="inferred from homology"/>
<name>A0A0N8HA60_9BACT</name>
<dbReference type="GO" id="GO:0043682">
    <property type="term" value="F:P-type divalent copper transporter activity"/>
    <property type="evidence" value="ECO:0007669"/>
    <property type="project" value="UniProtKB-EC"/>
</dbReference>
<sequence length="728" mass="78332">MENEVQIPVLGMSCAACAGSIEKVLRETPGVITADVNYANEKARVKIDPDKTNLELLKKQVQAIGYDLFIEQENSEEKAEEIKSEKVQKAKSNMIWAGIFSVPLLIVGMFGMHWPYSQYIMLALSTPILFVFGKHFFINAWKQAKNRSVNMDTLVALSTGIAYVFSLFNTFSPAYFLDRGIEAHVYYEAAGVVIFFILIGKFLEEKAKSGTSAALKKLMSLQAKEVTVIRNGEEETVPLEELIQGDLVIVKPGEKIPVDGKVKKGESYVDESSISGEPVPVLKEKKSEVFAGTLNQNGNLRILAQKIGKDTYLSQIISSVEAAQGSKAPVQKMVDKVASIFVPVVLLIAVLTFVIWQLFGGEHKLALGLVSTLSVLVIACPCALGLATPTAIMVGVGKAANAGILVKDAESLEAAKEIDTIILDKTGTITEGKPGLSDIETYHDDAKSILKSLEALSEHPLAKAITSAIDTEKLDVSSFESVTGKGIEGVIENKTYLVGTPEFIVESGVSFDESQKHLVSQWQNEGKTVILLAEKQKTLLAIAALQDKVKANSKEAIQLLQQTGHKVVMLTGDNAGTAKAVANEVGLEHFKASCLPTDKSDFIKEEQKAGRKVAMVGDGINDSVSLAQADLGIAMGSGADVSLEVAKIAIVSNDLLKVPQALKIGKQTMRTVNQNLFWAFIYNVIGIPLAAGLLYPINGFMINPMIAGGAMAFSSVSVVLNSLRLRGA</sequence>
<keyword evidence="7" id="KW-1278">Translocase</keyword>
<dbReference type="PANTHER" id="PTHR43520">
    <property type="entry name" value="ATP7, ISOFORM B"/>
    <property type="match status" value="1"/>
</dbReference>
<dbReference type="GO" id="GO:0005507">
    <property type="term" value="F:copper ion binding"/>
    <property type="evidence" value="ECO:0007669"/>
    <property type="project" value="TreeGrafter"/>
</dbReference>
<dbReference type="GO" id="GO:0005886">
    <property type="term" value="C:plasma membrane"/>
    <property type="evidence" value="ECO:0007669"/>
    <property type="project" value="UniProtKB-SubCell"/>
</dbReference>
<dbReference type="SFLD" id="SFLDF00027">
    <property type="entry name" value="p-type_atpase"/>
    <property type="match status" value="1"/>
</dbReference>
<keyword evidence="3 12" id="KW-0812">Transmembrane</keyword>
<feature type="domain" description="HMA" evidence="13">
    <location>
        <begin position="3"/>
        <end position="69"/>
    </location>
</feature>
<evidence type="ECO:0000256" key="3">
    <source>
        <dbReference type="ARBA" id="ARBA00022692"/>
    </source>
</evidence>
<dbReference type="SUPFAM" id="SSF81653">
    <property type="entry name" value="Calcium ATPase, transduction domain A"/>
    <property type="match status" value="1"/>
</dbReference>
<dbReference type="SFLD" id="SFLDG00002">
    <property type="entry name" value="C1.7:_P-type_atpase_like"/>
    <property type="match status" value="1"/>
</dbReference>
<dbReference type="EC" id="7.2.2.9" evidence="10"/>
<evidence type="ECO:0000256" key="6">
    <source>
        <dbReference type="ARBA" id="ARBA00022840"/>
    </source>
</evidence>
<reference evidence="14 15" key="1">
    <citation type="submission" date="2015-07" db="EMBL/GenBank/DDBJ databases">
        <title>The draft genome sequence of Leadbetterella sp. JN14-9.</title>
        <authorList>
            <person name="Liu Y."/>
            <person name="Du J."/>
            <person name="Shao Z."/>
        </authorList>
    </citation>
    <scope>NUCLEOTIDE SEQUENCE [LARGE SCALE GENOMIC DNA]</scope>
    <source>
        <strain evidence="14 15">JN14-9</strain>
    </source>
</reference>
<dbReference type="EMBL" id="LGTQ01000005">
    <property type="protein sequence ID" value="KPM49268.1"/>
    <property type="molecule type" value="Genomic_DNA"/>
</dbReference>
<evidence type="ECO:0000256" key="12">
    <source>
        <dbReference type="RuleBase" id="RU362081"/>
    </source>
</evidence>
<dbReference type="GO" id="GO:0012505">
    <property type="term" value="C:endomembrane system"/>
    <property type="evidence" value="ECO:0007669"/>
    <property type="project" value="UniProtKB-SubCell"/>
</dbReference>
<dbReference type="Pfam" id="PF00702">
    <property type="entry name" value="Hydrolase"/>
    <property type="match status" value="1"/>
</dbReference>
<dbReference type="InterPro" id="IPR027256">
    <property type="entry name" value="P-typ_ATPase_IB"/>
</dbReference>
<evidence type="ECO:0000256" key="4">
    <source>
        <dbReference type="ARBA" id="ARBA00022723"/>
    </source>
</evidence>
<dbReference type="GO" id="GO:0005524">
    <property type="term" value="F:ATP binding"/>
    <property type="evidence" value="ECO:0007669"/>
    <property type="project" value="UniProtKB-UniRule"/>
</dbReference>
<feature type="transmembrane region" description="Helical" evidence="12">
    <location>
        <begin position="701"/>
        <end position="723"/>
    </location>
</feature>
<dbReference type="SFLD" id="SFLDS00003">
    <property type="entry name" value="Haloacid_Dehalogenase"/>
    <property type="match status" value="1"/>
</dbReference>
<dbReference type="InterPro" id="IPR044492">
    <property type="entry name" value="P_typ_ATPase_HD_dom"/>
</dbReference>
<dbReference type="NCBIfam" id="TIGR01494">
    <property type="entry name" value="ATPase_P-type"/>
    <property type="match status" value="1"/>
</dbReference>
<dbReference type="SUPFAM" id="SSF55008">
    <property type="entry name" value="HMA, heavy metal-associated domain"/>
    <property type="match status" value="1"/>
</dbReference>
<dbReference type="InterPro" id="IPR006121">
    <property type="entry name" value="HMA_dom"/>
</dbReference>
<dbReference type="OrthoDB" id="909834at2"/>
<evidence type="ECO:0000259" key="13">
    <source>
        <dbReference type="PROSITE" id="PS50846"/>
    </source>
</evidence>
<feature type="transmembrane region" description="Helical" evidence="12">
    <location>
        <begin position="337"/>
        <end position="359"/>
    </location>
</feature>
<dbReference type="NCBIfam" id="TIGR01511">
    <property type="entry name" value="ATPase-IB1_Cu"/>
    <property type="match status" value="1"/>
</dbReference>
<dbReference type="FunFam" id="2.70.150.10:FF:000002">
    <property type="entry name" value="Copper-transporting ATPase 1, putative"/>
    <property type="match status" value="1"/>
</dbReference>
<evidence type="ECO:0000256" key="9">
    <source>
        <dbReference type="ARBA" id="ARBA00023136"/>
    </source>
</evidence>
<dbReference type="PROSITE" id="PS50846">
    <property type="entry name" value="HMA_2"/>
    <property type="match status" value="1"/>
</dbReference>
<keyword evidence="4 12" id="KW-0479">Metal-binding</keyword>
<comment type="subcellular location">
    <subcellularLocation>
        <location evidence="12">Cell membrane</location>
    </subcellularLocation>
    <subcellularLocation>
        <location evidence="1">Endomembrane system</location>
        <topology evidence="1">Multi-pass membrane protein</topology>
    </subcellularLocation>
</comment>
<dbReference type="Gene3D" id="2.70.150.10">
    <property type="entry name" value="Calcium-transporting ATPase, cytoplasmic transduction domain A"/>
    <property type="match status" value="1"/>
</dbReference>
<accession>A0A0N8HA60</accession>
<organism evidence="14 15">
    <name type="scientific">Jiulongibacter sediminis</name>
    <dbReference type="NCBI Taxonomy" id="1605367"/>
    <lineage>
        <taxon>Bacteria</taxon>
        <taxon>Pseudomonadati</taxon>
        <taxon>Bacteroidota</taxon>
        <taxon>Cytophagia</taxon>
        <taxon>Cytophagales</taxon>
        <taxon>Leadbetterellaceae</taxon>
        <taxon>Jiulongibacter</taxon>
    </lineage>
</organism>
<evidence type="ECO:0000256" key="2">
    <source>
        <dbReference type="ARBA" id="ARBA00006024"/>
    </source>
</evidence>
<keyword evidence="5 12" id="KW-0547">Nucleotide-binding</keyword>
<dbReference type="GO" id="GO:0055070">
    <property type="term" value="P:copper ion homeostasis"/>
    <property type="evidence" value="ECO:0007669"/>
    <property type="project" value="TreeGrafter"/>
</dbReference>
<feature type="transmembrane region" description="Helical" evidence="12">
    <location>
        <begin position="120"/>
        <end position="141"/>
    </location>
</feature>